<dbReference type="InterPro" id="IPR011050">
    <property type="entry name" value="Pectin_lyase_fold/virulence"/>
</dbReference>
<comment type="caution">
    <text evidence="2">The sequence shown here is derived from an EMBL/GenBank/DDBJ whole genome shotgun (WGS) entry which is preliminary data.</text>
</comment>
<proteinExistence type="predicted"/>
<gene>
    <name evidence="2" type="ORF">BC777_3280</name>
</gene>
<dbReference type="EMBL" id="PGTY01000003">
    <property type="protein sequence ID" value="PJI85279.1"/>
    <property type="molecule type" value="Genomic_DNA"/>
</dbReference>
<keyword evidence="2" id="KW-0456">Lyase</keyword>
<evidence type="ECO:0000313" key="2">
    <source>
        <dbReference type="EMBL" id="PJI85279.1"/>
    </source>
</evidence>
<dbReference type="SUPFAM" id="SSF51126">
    <property type="entry name" value="Pectin lyase-like"/>
    <property type="match status" value="1"/>
</dbReference>
<dbReference type="Pfam" id="PF12708">
    <property type="entry name" value="Pect-lyase_RHGA_epim"/>
    <property type="match status" value="1"/>
</dbReference>
<accession>A0A2M8W2Z2</accession>
<dbReference type="Gene3D" id="2.160.20.10">
    <property type="entry name" value="Single-stranded right-handed beta-helix, Pectin lyase-like"/>
    <property type="match status" value="2"/>
</dbReference>
<dbReference type="InterPro" id="IPR012334">
    <property type="entry name" value="Pectin_lyas_fold"/>
</dbReference>
<dbReference type="OrthoDB" id="7749009at2"/>
<reference evidence="2 3" key="1">
    <citation type="submission" date="2017-11" db="EMBL/GenBank/DDBJ databases">
        <title>Genomic Encyclopedia of Archaeal and Bacterial Type Strains, Phase II (KMG-II): From Individual Species to Whole Genera.</title>
        <authorList>
            <person name="Goeker M."/>
        </authorList>
    </citation>
    <scope>NUCLEOTIDE SEQUENCE [LARGE SCALE GENOMIC DNA]</scope>
    <source>
        <strain evidence="2 3">DSM 29128</strain>
    </source>
</reference>
<dbReference type="Proteomes" id="UP000228531">
    <property type="component" value="Unassembled WGS sequence"/>
</dbReference>
<evidence type="ECO:0000313" key="3">
    <source>
        <dbReference type="Proteomes" id="UP000228531"/>
    </source>
</evidence>
<dbReference type="AlphaFoldDB" id="A0A2M8W2Z2"/>
<name>A0A2M8W2Z2_9RHOB</name>
<dbReference type="GO" id="GO:0016829">
    <property type="term" value="F:lyase activity"/>
    <property type="evidence" value="ECO:0007669"/>
    <property type="project" value="UniProtKB-KW"/>
</dbReference>
<evidence type="ECO:0000259" key="1">
    <source>
        <dbReference type="Pfam" id="PF12708"/>
    </source>
</evidence>
<keyword evidence="3" id="KW-1185">Reference proteome</keyword>
<dbReference type="InterPro" id="IPR024535">
    <property type="entry name" value="RHGA/B-epi-like_pectate_lyase"/>
</dbReference>
<organism evidence="2 3">
    <name type="scientific">Yoonia maricola</name>
    <dbReference type="NCBI Taxonomy" id="420999"/>
    <lineage>
        <taxon>Bacteria</taxon>
        <taxon>Pseudomonadati</taxon>
        <taxon>Pseudomonadota</taxon>
        <taxon>Alphaproteobacteria</taxon>
        <taxon>Rhodobacterales</taxon>
        <taxon>Paracoccaceae</taxon>
        <taxon>Yoonia</taxon>
    </lineage>
</organism>
<sequence>MNKAITDGLVFDPLPFSAGLSLWSSEDGTPGSDTYAGSGSGVFVAADQDFAGCLELLKTDATQQVRYKGETPILPGCYLQITARVKAVAGALPAVSIAGYAGAGGGVQLTGVIEAGPSVQLTTYGEVVEVTAIVATADRSGVDLVWTDAAYGHFGIDLTGPTGGVVRLDDITITDVSSAFTVDLSGLVDVRDYGAKGDGVTDDSAAFNAADAAADGRTVIVPEGDYLLEGNVTMDNPVRFVGRIVQEPEFRFILQQDYDYDSYLSAFQDEELAFKKAYQALINFADHDSLDLCGRRVLLTEPVDMQAADPSRTRFETRRVIRNGQFQPADGAAWDTVEVTSSATYSASDDNSLTNVANIASIAVGSLVQGNGVGREIYVTSVNEAAQTLELSRPLFDAEGTQVFTFSRFQYMLDFSGYEKLSQFILDDIEFQGRGIASGIMMAPDGFTFHVRDCFVNSPKDRGITSPGLGCQGMMLDRCQLISDEQSVPAQNRVSIGFNANANDVKIRDNRVSRFRHFCVLAGSGNLITGNHWFHGDDQTNGLRLGGIVITLPNPKSIFTGNYVDNNFIEWTNEHDATPALGTQFSFGGLTITGNMFTVNDVTDAFNFIVIKPYGPNHFINGFSVIGNVFRSLNGRIDRVENVDTSFADLDYNRTRSFEFTGNTFHNVNEPVSNPVNLTHNQATEATTWVMPTGTTLPFDGRALTVESVMPDGAITNVGNTAVHDLPWAEGEQGSNLRDVHLNWSAPVKGQVRYVVRMDQTTT</sequence>
<dbReference type="RefSeq" id="WP_100369211.1">
    <property type="nucleotide sequence ID" value="NZ_PGTY01000003.1"/>
</dbReference>
<protein>
    <submittedName>
        <fullName evidence="2">Pectate lyase-like protein</fullName>
    </submittedName>
</protein>
<feature type="domain" description="Rhamnogalacturonase A/B/Epimerase-like pectate lyase" evidence="1">
    <location>
        <begin position="188"/>
        <end position="248"/>
    </location>
</feature>